<organism evidence="1 2">
    <name type="scientific">Zobellia barbeyronii</name>
    <dbReference type="NCBI Taxonomy" id="2748009"/>
    <lineage>
        <taxon>Bacteria</taxon>
        <taxon>Pseudomonadati</taxon>
        <taxon>Bacteroidota</taxon>
        <taxon>Flavobacteriia</taxon>
        <taxon>Flavobacteriales</taxon>
        <taxon>Flavobacteriaceae</taxon>
        <taxon>Zobellia</taxon>
    </lineage>
</organism>
<keyword evidence="2" id="KW-1185">Reference proteome</keyword>
<dbReference type="InterPro" id="IPR041662">
    <property type="entry name" value="SusD-like_2"/>
</dbReference>
<dbReference type="PROSITE" id="PS51257">
    <property type="entry name" value="PROKAR_LIPOPROTEIN"/>
    <property type="match status" value="1"/>
</dbReference>
<keyword evidence="1" id="KW-0449">Lipoprotein</keyword>
<dbReference type="Pfam" id="PF12771">
    <property type="entry name" value="SusD-like_2"/>
    <property type="match status" value="1"/>
</dbReference>
<dbReference type="RefSeq" id="WP_214611331.1">
    <property type="nucleotide sequence ID" value="NZ_JACATN010000002.1"/>
</dbReference>
<gene>
    <name evidence="1" type="ORF">HW347_07875</name>
</gene>
<name>A0ABS5WCQ9_9FLAO</name>
<dbReference type="EMBL" id="JACATN010000002">
    <property type="protein sequence ID" value="MBT2161181.1"/>
    <property type="molecule type" value="Genomic_DNA"/>
</dbReference>
<sequence length="502" mass="54495">MKVLKYIFSITVATSLLVSCDDYLGDNVDPNKELPENVTEADLLPTAIYNSSSAHYSIALSICQYSQHLASYFEPGADTQEEVQITGGWSNIYLQALADLDQVVTIAESNEAGHYIGVAKILQAFNLGLATDQWGDVPFSTALEGEANFRPSYDSQESVYGQINALLNEGITFLEGADSSGFSIGEDDLIYGGDITKWIKAAYFLKAKYALHLSEVDQNVAIEGVLSSVSNSFSSNEDDFQLVYNERNFNPWNSGVVLPNNTGNFSVLLSDQLVSLMNGTSIPFASIELDPRLPLITTIGEDDIEYLGGLNGGAGSYELAATEDDDNISANTDLGADNFYSSQSAPIIMGSYSELKFMEAEALFLQNGGDATSVGTSADAYNAYLEGIGANMDKLGVTPADKAAYLSDASIAVGADNLTMALVMREKFIATFLNPESFVDLRRYDFDPNVFIGLELPVGHNEVLNGQWVRRAQYPTSEQTRNGEQVEAVTKGIGDPVWWDRD</sequence>
<proteinExistence type="predicted"/>
<dbReference type="SUPFAM" id="SSF48452">
    <property type="entry name" value="TPR-like"/>
    <property type="match status" value="1"/>
</dbReference>
<reference evidence="2" key="1">
    <citation type="submission" date="2023-07" db="EMBL/GenBank/DDBJ databases">
        <title>Zobellia barbeyronii sp. nov., a new marine flavobacterium, isolated from green and red algae.</title>
        <authorList>
            <person name="Nedashkovskaya O.I."/>
            <person name="Otstavnykh N."/>
            <person name="Zhukova N."/>
            <person name="Guzev K."/>
            <person name="Chausova V."/>
            <person name="Tekutyeva L."/>
            <person name="Mikhailov V."/>
            <person name="Isaeva M."/>
        </authorList>
    </citation>
    <scope>NUCLEOTIDE SEQUENCE [LARGE SCALE GENOMIC DNA]</scope>
    <source>
        <strain evidence="2">KMM 6746</strain>
    </source>
</reference>
<evidence type="ECO:0000313" key="1">
    <source>
        <dbReference type="EMBL" id="MBT2161181.1"/>
    </source>
</evidence>
<dbReference type="Gene3D" id="1.25.40.390">
    <property type="match status" value="1"/>
</dbReference>
<dbReference type="InterPro" id="IPR011990">
    <property type="entry name" value="TPR-like_helical_dom_sf"/>
</dbReference>
<dbReference type="Proteomes" id="UP000740413">
    <property type="component" value="Unassembled WGS sequence"/>
</dbReference>
<protein>
    <submittedName>
        <fullName evidence="1">SusD/RagB family nutrient-binding outer membrane lipoprotein</fullName>
    </submittedName>
</protein>
<accession>A0ABS5WCQ9</accession>
<comment type="caution">
    <text evidence="1">The sequence shown here is derived from an EMBL/GenBank/DDBJ whole genome shotgun (WGS) entry which is preliminary data.</text>
</comment>
<evidence type="ECO:0000313" key="2">
    <source>
        <dbReference type="Proteomes" id="UP000740413"/>
    </source>
</evidence>